<evidence type="ECO:0000313" key="3">
    <source>
        <dbReference type="EMBL" id="QTX03980.1"/>
    </source>
</evidence>
<feature type="transmembrane region" description="Helical" evidence="1">
    <location>
        <begin position="106"/>
        <end position="130"/>
    </location>
</feature>
<reference evidence="3" key="1">
    <citation type="submission" date="2021-03" db="EMBL/GenBank/DDBJ databases">
        <title>Agromyces archimandritus sp. nov., isolated from the cockroach Archimandrita tessellata.</title>
        <authorList>
            <person name="Guzman J."/>
            <person name="Ortuzar M."/>
            <person name="Poehlein A."/>
            <person name="Daniel R."/>
            <person name="Trujillo M."/>
            <person name="Vilcinskas A."/>
        </authorList>
    </citation>
    <scope>NUCLEOTIDE SEQUENCE</scope>
    <source>
        <strain evidence="3">G127AT</strain>
    </source>
</reference>
<keyword evidence="1" id="KW-0472">Membrane</keyword>
<feature type="domain" description="DUF2510" evidence="2">
    <location>
        <begin position="7"/>
        <end position="35"/>
    </location>
</feature>
<feature type="transmembrane region" description="Helical" evidence="1">
    <location>
        <begin position="52"/>
        <end position="71"/>
    </location>
</feature>
<protein>
    <submittedName>
        <fullName evidence="3">DUF2510 domain-containing protein</fullName>
    </submittedName>
</protein>
<proteinExistence type="predicted"/>
<keyword evidence="4" id="KW-1185">Reference proteome</keyword>
<feature type="transmembrane region" description="Helical" evidence="1">
    <location>
        <begin position="77"/>
        <end position="94"/>
    </location>
</feature>
<dbReference type="InterPro" id="IPR018929">
    <property type="entry name" value="DUF2510"/>
</dbReference>
<accession>A0A975IMY8</accession>
<dbReference type="RefSeq" id="WP_210897115.1">
    <property type="nucleotide sequence ID" value="NZ_CP071696.1"/>
</dbReference>
<dbReference type="Proteomes" id="UP000671914">
    <property type="component" value="Chromosome"/>
</dbReference>
<gene>
    <name evidence="3" type="ORF">G127AT_11785</name>
</gene>
<evidence type="ECO:0000313" key="4">
    <source>
        <dbReference type="Proteomes" id="UP000671914"/>
    </source>
</evidence>
<evidence type="ECO:0000256" key="1">
    <source>
        <dbReference type="SAM" id="Phobius"/>
    </source>
</evidence>
<dbReference type="Pfam" id="PF10708">
    <property type="entry name" value="DUF2510"/>
    <property type="match status" value="1"/>
</dbReference>
<name>A0A975IMY8_9MICO</name>
<dbReference type="AlphaFoldDB" id="A0A975IMY8"/>
<sequence length="135" mass="13649">MTSNAPAGWYDDGGGRTRYWDGAAWTDRFVDDPGQASVATAAEAPAKAGSPMLGLIGLGLAVVALVGVALPWMLVELIGGVLLIAAFAVTIVAFSRRGPRWPAIAAIIVCVAAVVVAAVMFVIGFMAGYAGAVSG</sequence>
<dbReference type="KEGG" id="aarc:G127AT_11785"/>
<evidence type="ECO:0000259" key="2">
    <source>
        <dbReference type="Pfam" id="PF10708"/>
    </source>
</evidence>
<organism evidence="3 4">
    <name type="scientific">Agromyces archimandritae</name>
    <dbReference type="NCBI Taxonomy" id="2781962"/>
    <lineage>
        <taxon>Bacteria</taxon>
        <taxon>Bacillati</taxon>
        <taxon>Actinomycetota</taxon>
        <taxon>Actinomycetes</taxon>
        <taxon>Micrococcales</taxon>
        <taxon>Microbacteriaceae</taxon>
        <taxon>Agromyces</taxon>
    </lineage>
</organism>
<keyword evidence="1" id="KW-0812">Transmembrane</keyword>
<keyword evidence="1" id="KW-1133">Transmembrane helix</keyword>
<dbReference type="EMBL" id="CP071696">
    <property type="protein sequence ID" value="QTX03980.1"/>
    <property type="molecule type" value="Genomic_DNA"/>
</dbReference>